<sequence>MNVENTRTPAARETAAAEPAPRRSSRRERSFGTGYGRSSGYADGLRRYIDSDTAERFRVH</sequence>
<dbReference type="RefSeq" id="WP_112927147.1">
    <property type="nucleotide sequence ID" value="NZ_CP029556.1"/>
</dbReference>
<dbReference type="EMBL" id="CP029556">
    <property type="protein sequence ID" value="AXA84935.1"/>
    <property type="molecule type" value="Genomic_DNA"/>
</dbReference>
<dbReference type="AlphaFoldDB" id="A0A344J7C5"/>
<feature type="region of interest" description="Disordered" evidence="1">
    <location>
        <begin position="1"/>
        <end position="60"/>
    </location>
</feature>
<keyword evidence="3" id="KW-1185">Reference proteome</keyword>
<reference evidence="3" key="1">
    <citation type="submission" date="2018-05" db="EMBL/GenBank/DDBJ databases">
        <title>Luteimonas pekinense sp. nov., isolated from human Meibomian gland secretions, Beijing, China.</title>
        <authorList>
            <person name="Wen T."/>
            <person name="Bai H."/>
            <person name="Lv H."/>
        </authorList>
    </citation>
    <scope>NUCLEOTIDE SEQUENCE [LARGE SCALE GENOMIC DNA]</scope>
    <source>
        <strain evidence="3">83-4</strain>
    </source>
</reference>
<feature type="compositionally biased region" description="Low complexity" evidence="1">
    <location>
        <begin position="1"/>
        <end position="19"/>
    </location>
</feature>
<dbReference type="KEGG" id="lue:DCD74_09820"/>
<evidence type="ECO:0000313" key="3">
    <source>
        <dbReference type="Proteomes" id="UP000251842"/>
    </source>
</evidence>
<name>A0A344J7C5_9GAMM</name>
<evidence type="ECO:0000256" key="1">
    <source>
        <dbReference type="SAM" id="MobiDB-lite"/>
    </source>
</evidence>
<feature type="compositionally biased region" description="Basic and acidic residues" evidence="1">
    <location>
        <begin position="44"/>
        <end position="60"/>
    </location>
</feature>
<accession>A0A344J7C5</accession>
<dbReference type="Proteomes" id="UP000251842">
    <property type="component" value="Chromosome"/>
</dbReference>
<evidence type="ECO:0000313" key="2">
    <source>
        <dbReference type="EMBL" id="AXA84935.1"/>
    </source>
</evidence>
<proteinExistence type="predicted"/>
<protein>
    <submittedName>
        <fullName evidence="2">Uncharacterized protein</fullName>
    </submittedName>
</protein>
<gene>
    <name evidence="2" type="ORF">DCD74_09820</name>
</gene>
<organism evidence="2 3">
    <name type="scientific">Solilutibacter oculi</name>
    <dbReference type="NCBI Taxonomy" id="2698682"/>
    <lineage>
        <taxon>Bacteria</taxon>
        <taxon>Pseudomonadati</taxon>
        <taxon>Pseudomonadota</taxon>
        <taxon>Gammaproteobacteria</taxon>
        <taxon>Lysobacterales</taxon>
        <taxon>Lysobacteraceae</taxon>
        <taxon>Solilutibacter</taxon>
    </lineage>
</organism>